<dbReference type="Pfam" id="PF17124">
    <property type="entry name" value="ThiJ_like"/>
    <property type="match status" value="1"/>
</dbReference>
<comment type="caution">
    <text evidence="2">The sequence shown here is derived from an EMBL/GenBank/DDBJ whole genome shotgun (WGS) entry which is preliminary data.</text>
</comment>
<dbReference type="SUPFAM" id="SSF52317">
    <property type="entry name" value="Class I glutamine amidotransferase-like"/>
    <property type="match status" value="1"/>
</dbReference>
<keyword evidence="3" id="KW-1185">Reference proteome</keyword>
<name>A0ABV4NS10_9GAMM</name>
<keyword evidence="1" id="KW-0732">Signal</keyword>
<keyword evidence="2" id="KW-0315">Glutamine amidotransferase</keyword>
<reference evidence="2 3" key="1">
    <citation type="submission" date="2024-08" db="EMBL/GenBank/DDBJ databases">
        <authorList>
            <person name="Ishaq N."/>
        </authorList>
    </citation>
    <scope>NUCLEOTIDE SEQUENCE [LARGE SCALE GENOMIC DNA]</scope>
    <source>
        <strain evidence="2 3">JCM 30400</strain>
    </source>
</reference>
<dbReference type="InterPro" id="IPR050325">
    <property type="entry name" value="Prot/Nucl_acid_deglycase"/>
</dbReference>
<organism evidence="2 3">
    <name type="scientific">Microbulbifer echini</name>
    <dbReference type="NCBI Taxonomy" id="1529067"/>
    <lineage>
        <taxon>Bacteria</taxon>
        <taxon>Pseudomonadati</taxon>
        <taxon>Pseudomonadota</taxon>
        <taxon>Gammaproteobacteria</taxon>
        <taxon>Cellvibrionales</taxon>
        <taxon>Microbulbiferaceae</taxon>
        <taxon>Microbulbifer</taxon>
    </lineage>
</organism>
<dbReference type="Gene3D" id="3.40.50.880">
    <property type="match status" value="1"/>
</dbReference>
<sequence length="279" mass="30737">MKIKQVIAAAALLFSPVAFADNILVVMSDASEMMLKGGTKYETGFYSNELMEPVKIFLDEGHTLTFASPKGMAPTLDVNSDTLDHYKKDQEYYDAHNSLLEELKITDPNNSPVVSFSRIEQIGIENFDAIFVPGGHAPLADLVANEKLGKFLIHFNKKGKPTGLVCHGPAALLSALPNSKEFEASMKRGEEPKSVTGWIYENYDLTSFSNTEEATATKYYLKGDELFYTPEDALTYAGGDYKRSKADWGEKVVVDRELITGQNPASAVGVANKMLKMLK</sequence>
<accession>A0ABV4NS10</accession>
<gene>
    <name evidence="2" type="ORF">ACCI51_16640</name>
</gene>
<protein>
    <submittedName>
        <fullName evidence="2">Type 1 glutamine amidotransferase domain-containing protein</fullName>
    </submittedName>
</protein>
<dbReference type="CDD" id="cd03141">
    <property type="entry name" value="GATase1_Hsp31_like"/>
    <property type="match status" value="1"/>
</dbReference>
<evidence type="ECO:0000313" key="2">
    <source>
        <dbReference type="EMBL" id="MFA0792178.1"/>
    </source>
</evidence>
<dbReference type="InterPro" id="IPR032633">
    <property type="entry name" value="ThiJ-like"/>
</dbReference>
<dbReference type="EMBL" id="JBGMEL010000020">
    <property type="protein sequence ID" value="MFA0792178.1"/>
    <property type="molecule type" value="Genomic_DNA"/>
</dbReference>
<proteinExistence type="predicted"/>
<feature type="chain" id="PRO_5045651111" evidence="1">
    <location>
        <begin position="21"/>
        <end position="279"/>
    </location>
</feature>
<dbReference type="RefSeq" id="WP_371844575.1">
    <property type="nucleotide sequence ID" value="NZ_JBGMEL010000020.1"/>
</dbReference>
<dbReference type="Proteomes" id="UP001569414">
    <property type="component" value="Unassembled WGS sequence"/>
</dbReference>
<dbReference type="InterPro" id="IPR029062">
    <property type="entry name" value="Class_I_gatase-like"/>
</dbReference>
<dbReference type="PANTHER" id="PTHR48094">
    <property type="entry name" value="PROTEIN/NUCLEIC ACID DEGLYCASE DJ-1-RELATED"/>
    <property type="match status" value="1"/>
</dbReference>
<evidence type="ECO:0000256" key="1">
    <source>
        <dbReference type="SAM" id="SignalP"/>
    </source>
</evidence>
<evidence type="ECO:0000313" key="3">
    <source>
        <dbReference type="Proteomes" id="UP001569414"/>
    </source>
</evidence>
<feature type="signal peptide" evidence="1">
    <location>
        <begin position="1"/>
        <end position="20"/>
    </location>
</feature>
<dbReference type="PANTHER" id="PTHR48094:SF22">
    <property type="entry name" value="DJ-1_PFPI DOMAIN-CONTAINING PROTEIN"/>
    <property type="match status" value="1"/>
</dbReference>